<dbReference type="Pfam" id="PF00583">
    <property type="entry name" value="Acetyltransf_1"/>
    <property type="match status" value="1"/>
</dbReference>
<accession>A0A2U2DCS2</accession>
<evidence type="ECO:0000259" key="1">
    <source>
        <dbReference type="PROSITE" id="PS51186"/>
    </source>
</evidence>
<feature type="domain" description="N-acetyltransferase" evidence="1">
    <location>
        <begin position="4"/>
        <end position="140"/>
    </location>
</feature>
<name>A0A2U2DCS2_9PSED</name>
<dbReference type="CDD" id="cd04301">
    <property type="entry name" value="NAT_SF"/>
    <property type="match status" value="1"/>
</dbReference>
<dbReference type="PROSITE" id="PS51186">
    <property type="entry name" value="GNAT"/>
    <property type="match status" value="1"/>
</dbReference>
<dbReference type="AlphaFoldDB" id="A0A2U2DCS2"/>
<organism evidence="2 3">
    <name type="scientific">Pseudomonas prosekii</name>
    <dbReference type="NCBI Taxonomy" id="1148509"/>
    <lineage>
        <taxon>Bacteria</taxon>
        <taxon>Pseudomonadati</taxon>
        <taxon>Pseudomonadota</taxon>
        <taxon>Gammaproteobacteria</taxon>
        <taxon>Pseudomonadales</taxon>
        <taxon>Pseudomonadaceae</taxon>
        <taxon>Pseudomonas</taxon>
    </lineage>
</organism>
<gene>
    <name evidence="2" type="ORF">C9I49_04770</name>
</gene>
<comment type="caution">
    <text evidence="2">The sequence shown here is derived from an EMBL/GenBank/DDBJ whole genome shotgun (WGS) entry which is preliminary data.</text>
</comment>
<dbReference type="GO" id="GO:0016747">
    <property type="term" value="F:acyltransferase activity, transferring groups other than amino-acyl groups"/>
    <property type="evidence" value="ECO:0007669"/>
    <property type="project" value="InterPro"/>
</dbReference>
<proteinExistence type="predicted"/>
<protein>
    <submittedName>
        <fullName evidence="2">N-acetyltransferase</fullName>
    </submittedName>
</protein>
<dbReference type="EMBL" id="QFAW01000005">
    <property type="protein sequence ID" value="PWE47155.1"/>
    <property type="molecule type" value="Genomic_DNA"/>
</dbReference>
<dbReference type="SUPFAM" id="SSF55729">
    <property type="entry name" value="Acyl-CoA N-acyltransferases (Nat)"/>
    <property type="match status" value="1"/>
</dbReference>
<reference evidence="2 3" key="1">
    <citation type="submission" date="2018-05" db="EMBL/GenBank/DDBJ databases">
        <title>Genome sequences of two Antarctic strains of Pseudomonas prosekii: insights into adaptation to extreme conditions.</title>
        <authorList>
            <person name="Snopkova K."/>
            <person name="Dufkova K."/>
            <person name="Cejkova D."/>
            <person name="Sedlacek I."/>
            <person name="Smajs D."/>
        </authorList>
    </citation>
    <scope>NUCLEOTIDE SEQUENCE [LARGE SCALE GENOMIC DNA]</scope>
    <source>
        <strain evidence="2 3">P2673</strain>
    </source>
</reference>
<dbReference type="Gene3D" id="3.40.630.30">
    <property type="match status" value="1"/>
</dbReference>
<evidence type="ECO:0000313" key="2">
    <source>
        <dbReference type="EMBL" id="PWE47155.1"/>
    </source>
</evidence>
<dbReference type="Proteomes" id="UP000245056">
    <property type="component" value="Unassembled WGS sequence"/>
</dbReference>
<evidence type="ECO:0000313" key="3">
    <source>
        <dbReference type="Proteomes" id="UP000245056"/>
    </source>
</evidence>
<dbReference type="OrthoDB" id="9787920at2"/>
<dbReference type="InterPro" id="IPR016181">
    <property type="entry name" value="Acyl_CoA_acyltransferase"/>
</dbReference>
<dbReference type="InterPro" id="IPR000182">
    <property type="entry name" value="GNAT_dom"/>
</dbReference>
<sequence length="143" mass="16566">MSIDILDSPTEKDKEILNNRFSEYLRIQYPKLPLESEDKIFMVVAYDEAGNYIGAIRCNLYWDGLEIDTFWVKESHRGKKVGSVLLEQAETIAANNGAVVSFLKTIDAKHFYERHGYEVYGVLEDRPIGTKLYHLKKRLVKHV</sequence>
<keyword evidence="2" id="KW-0808">Transferase</keyword>